<evidence type="ECO:0000256" key="5">
    <source>
        <dbReference type="ARBA" id="ARBA00022723"/>
    </source>
</evidence>
<dbReference type="InterPro" id="IPR002401">
    <property type="entry name" value="Cyt_P450_E_grp-I"/>
</dbReference>
<feature type="binding site" description="axial binding residue" evidence="9">
    <location>
        <position position="448"/>
    </location>
    <ligand>
        <name>heme</name>
        <dbReference type="ChEBI" id="CHEBI:30413"/>
    </ligand>
    <ligandPart>
        <name>Fe</name>
        <dbReference type="ChEBI" id="CHEBI:18248"/>
    </ligandPart>
</feature>
<dbReference type="Gene3D" id="1.10.630.10">
    <property type="entry name" value="Cytochrome P450"/>
    <property type="match status" value="1"/>
</dbReference>
<keyword evidence="11" id="KW-0472">Membrane</keyword>
<evidence type="ECO:0000256" key="2">
    <source>
        <dbReference type="ARBA" id="ARBA00005179"/>
    </source>
</evidence>
<protein>
    <submittedName>
        <fullName evidence="12">Cytochrome P450</fullName>
    </submittedName>
</protein>
<keyword evidence="6 10" id="KW-0560">Oxidoreductase</keyword>
<reference evidence="12 13" key="1">
    <citation type="journal article" date="2016" name="Mol. Biol. Evol.">
        <title>Comparative Genomics of Early-Diverging Mushroom-Forming Fungi Provides Insights into the Origins of Lignocellulose Decay Capabilities.</title>
        <authorList>
            <person name="Nagy L.G."/>
            <person name="Riley R."/>
            <person name="Tritt A."/>
            <person name="Adam C."/>
            <person name="Daum C."/>
            <person name="Floudas D."/>
            <person name="Sun H."/>
            <person name="Yadav J.S."/>
            <person name="Pangilinan J."/>
            <person name="Larsson K.H."/>
            <person name="Matsuura K."/>
            <person name="Barry K."/>
            <person name="Labutti K."/>
            <person name="Kuo R."/>
            <person name="Ohm R.A."/>
            <person name="Bhattacharya S.S."/>
            <person name="Shirouzu T."/>
            <person name="Yoshinaga Y."/>
            <person name="Martin F.M."/>
            <person name="Grigoriev I.V."/>
            <person name="Hibbett D.S."/>
        </authorList>
    </citation>
    <scope>NUCLEOTIDE SEQUENCE [LARGE SCALE GENOMIC DNA]</scope>
    <source>
        <strain evidence="12 13">HHB12029</strain>
    </source>
</reference>
<sequence length="520" mass="58293">MLDLYFSLPNPMISPTVVLSVIGGVWLVARFLRPSKSPLPPGPARKPLLGNLLEFPKAKEWIKYGEWTEKYGDIISLNVLGQTVVVLDSTKDVKELFINRASKYSSRIRMTMIHLVGWEVGTATCPPGDTFRATRRFMTQILGPHAVKGYVEVEDEEISAFIRRLVRTPGGEMNLQLQRMAAAIILRLTYGYEVKADDDEFVALAKNALRIFHTAAQPGWIVDVFPSLRFLPSWFPFATFKRKAVEWRKVVEASRQRTLDWTRTQIEAGTAAPSFAAQLLADSERMKDEGLFSMVLADLFAAGGDTTMASGLKLFLALATHPDAQAKAQQEIDNFTRGERLPTYEDRPYLPYIDALLKEVQRWDTPVAPLGLPHCTSEEDVYKGYCIPKGAIMFANIWSIFHNPEKYPDPETFKPERFLEKQERKTASGDIINEDPNHFVFGFGARHCPGRHLADSTQWLLAAKLIATCNVSNAVDMQGRHLGSRTVEFSPGVVSQPARFTCIVEPRSPQAEGLLFEGAN</sequence>
<comment type="cofactor">
    <cofactor evidence="1 9">
        <name>heme</name>
        <dbReference type="ChEBI" id="CHEBI:30413"/>
    </cofactor>
</comment>
<evidence type="ECO:0000256" key="10">
    <source>
        <dbReference type="RuleBase" id="RU000461"/>
    </source>
</evidence>
<dbReference type="PANTHER" id="PTHR46300:SF7">
    <property type="entry name" value="P450, PUTATIVE (EUROFUNG)-RELATED"/>
    <property type="match status" value="1"/>
</dbReference>
<evidence type="ECO:0000313" key="13">
    <source>
        <dbReference type="Proteomes" id="UP000077266"/>
    </source>
</evidence>
<evidence type="ECO:0000313" key="12">
    <source>
        <dbReference type="EMBL" id="KZV80636.1"/>
    </source>
</evidence>
<dbReference type="OrthoDB" id="2789670at2759"/>
<evidence type="ECO:0000256" key="7">
    <source>
        <dbReference type="ARBA" id="ARBA00023004"/>
    </source>
</evidence>
<keyword evidence="5 9" id="KW-0479">Metal-binding</keyword>
<keyword evidence="8 10" id="KW-0503">Monooxygenase</keyword>
<dbReference type="Proteomes" id="UP000077266">
    <property type="component" value="Unassembled WGS sequence"/>
</dbReference>
<keyword evidence="13" id="KW-1185">Reference proteome</keyword>
<name>A0A165BH54_EXIGL</name>
<dbReference type="GO" id="GO:0020037">
    <property type="term" value="F:heme binding"/>
    <property type="evidence" value="ECO:0007669"/>
    <property type="project" value="InterPro"/>
</dbReference>
<dbReference type="GO" id="GO:0004497">
    <property type="term" value="F:monooxygenase activity"/>
    <property type="evidence" value="ECO:0007669"/>
    <property type="project" value="UniProtKB-KW"/>
</dbReference>
<dbReference type="PROSITE" id="PS00086">
    <property type="entry name" value="CYTOCHROME_P450"/>
    <property type="match status" value="1"/>
</dbReference>
<dbReference type="EMBL" id="KV426462">
    <property type="protein sequence ID" value="KZV80636.1"/>
    <property type="molecule type" value="Genomic_DNA"/>
</dbReference>
<evidence type="ECO:0000256" key="1">
    <source>
        <dbReference type="ARBA" id="ARBA00001971"/>
    </source>
</evidence>
<dbReference type="GO" id="GO:0016705">
    <property type="term" value="F:oxidoreductase activity, acting on paired donors, with incorporation or reduction of molecular oxygen"/>
    <property type="evidence" value="ECO:0007669"/>
    <property type="project" value="InterPro"/>
</dbReference>
<feature type="transmembrane region" description="Helical" evidence="11">
    <location>
        <begin position="12"/>
        <end position="32"/>
    </location>
</feature>
<dbReference type="InParanoid" id="A0A165BH54"/>
<dbReference type="SUPFAM" id="SSF48264">
    <property type="entry name" value="Cytochrome P450"/>
    <property type="match status" value="1"/>
</dbReference>
<evidence type="ECO:0000256" key="3">
    <source>
        <dbReference type="ARBA" id="ARBA00010617"/>
    </source>
</evidence>
<evidence type="ECO:0000256" key="8">
    <source>
        <dbReference type="ARBA" id="ARBA00023033"/>
    </source>
</evidence>
<dbReference type="InterPro" id="IPR050364">
    <property type="entry name" value="Cytochrome_P450_fung"/>
</dbReference>
<proteinExistence type="inferred from homology"/>
<comment type="pathway">
    <text evidence="2">Secondary metabolite biosynthesis.</text>
</comment>
<dbReference type="Pfam" id="PF00067">
    <property type="entry name" value="p450"/>
    <property type="match status" value="1"/>
</dbReference>
<keyword evidence="7 9" id="KW-0408">Iron</keyword>
<keyword evidence="4 9" id="KW-0349">Heme</keyword>
<gene>
    <name evidence="12" type="ORF">EXIGLDRAFT_780709</name>
</gene>
<dbReference type="InterPro" id="IPR001128">
    <property type="entry name" value="Cyt_P450"/>
</dbReference>
<dbReference type="GO" id="GO:0005506">
    <property type="term" value="F:iron ion binding"/>
    <property type="evidence" value="ECO:0007669"/>
    <property type="project" value="InterPro"/>
</dbReference>
<dbReference type="PRINTS" id="PR00463">
    <property type="entry name" value="EP450I"/>
</dbReference>
<evidence type="ECO:0000256" key="9">
    <source>
        <dbReference type="PIRSR" id="PIRSR602401-1"/>
    </source>
</evidence>
<keyword evidence="11" id="KW-1133">Transmembrane helix</keyword>
<organism evidence="12 13">
    <name type="scientific">Exidia glandulosa HHB12029</name>
    <dbReference type="NCBI Taxonomy" id="1314781"/>
    <lineage>
        <taxon>Eukaryota</taxon>
        <taxon>Fungi</taxon>
        <taxon>Dikarya</taxon>
        <taxon>Basidiomycota</taxon>
        <taxon>Agaricomycotina</taxon>
        <taxon>Agaricomycetes</taxon>
        <taxon>Auriculariales</taxon>
        <taxon>Exidiaceae</taxon>
        <taxon>Exidia</taxon>
    </lineage>
</organism>
<keyword evidence="11" id="KW-0812">Transmembrane</keyword>
<dbReference type="InterPro" id="IPR036396">
    <property type="entry name" value="Cyt_P450_sf"/>
</dbReference>
<dbReference type="PANTHER" id="PTHR46300">
    <property type="entry name" value="P450, PUTATIVE (EUROFUNG)-RELATED-RELATED"/>
    <property type="match status" value="1"/>
</dbReference>
<evidence type="ECO:0000256" key="11">
    <source>
        <dbReference type="SAM" id="Phobius"/>
    </source>
</evidence>
<dbReference type="STRING" id="1314781.A0A165BH54"/>
<evidence type="ECO:0000256" key="4">
    <source>
        <dbReference type="ARBA" id="ARBA00022617"/>
    </source>
</evidence>
<dbReference type="AlphaFoldDB" id="A0A165BH54"/>
<dbReference type="CDD" id="cd11065">
    <property type="entry name" value="CYP64-like"/>
    <property type="match status" value="1"/>
</dbReference>
<evidence type="ECO:0000256" key="6">
    <source>
        <dbReference type="ARBA" id="ARBA00023002"/>
    </source>
</evidence>
<accession>A0A165BH54</accession>
<dbReference type="InterPro" id="IPR017972">
    <property type="entry name" value="Cyt_P450_CS"/>
</dbReference>
<comment type="similarity">
    <text evidence="3 10">Belongs to the cytochrome P450 family.</text>
</comment>